<feature type="transmembrane region" description="Helical" evidence="1">
    <location>
        <begin position="6"/>
        <end position="23"/>
    </location>
</feature>
<dbReference type="EMBL" id="NUWJ01000103">
    <property type="protein sequence ID" value="PFK18828.1"/>
    <property type="molecule type" value="Genomic_DNA"/>
</dbReference>
<gene>
    <name evidence="2" type="ORF">COI98_12205</name>
</gene>
<organism evidence="2 3">
    <name type="scientific">Bacillus cereus</name>
    <dbReference type="NCBI Taxonomy" id="1396"/>
    <lineage>
        <taxon>Bacteria</taxon>
        <taxon>Bacillati</taxon>
        <taxon>Bacillota</taxon>
        <taxon>Bacilli</taxon>
        <taxon>Bacillales</taxon>
        <taxon>Bacillaceae</taxon>
        <taxon>Bacillus</taxon>
        <taxon>Bacillus cereus group</taxon>
    </lineage>
</organism>
<dbReference type="AlphaFoldDB" id="A0A9X6ZZJ3"/>
<feature type="transmembrane region" description="Helical" evidence="1">
    <location>
        <begin position="35"/>
        <end position="54"/>
    </location>
</feature>
<evidence type="ECO:0000313" key="3">
    <source>
        <dbReference type="Proteomes" id="UP000224413"/>
    </source>
</evidence>
<name>A0A9X6ZZJ3_BACCE</name>
<protein>
    <submittedName>
        <fullName evidence="2">Uncharacterized protein</fullName>
    </submittedName>
</protein>
<sequence>MMMDFMLDLFIFFMSISFIWFGFKLDKHSYKENRMFISLFSLTGFFPIILSISYYLFRMFAVGLGVIFLYLLFTGGFE</sequence>
<proteinExistence type="predicted"/>
<evidence type="ECO:0000313" key="2">
    <source>
        <dbReference type="EMBL" id="PFK18828.1"/>
    </source>
</evidence>
<comment type="caution">
    <text evidence="2">The sequence shown here is derived from an EMBL/GenBank/DDBJ whole genome shotgun (WGS) entry which is preliminary data.</text>
</comment>
<feature type="transmembrane region" description="Helical" evidence="1">
    <location>
        <begin position="60"/>
        <end position="77"/>
    </location>
</feature>
<keyword evidence="1" id="KW-0812">Transmembrane</keyword>
<dbReference type="Proteomes" id="UP000224413">
    <property type="component" value="Unassembled WGS sequence"/>
</dbReference>
<keyword evidence="1" id="KW-1133">Transmembrane helix</keyword>
<evidence type="ECO:0000256" key="1">
    <source>
        <dbReference type="SAM" id="Phobius"/>
    </source>
</evidence>
<keyword evidence="1" id="KW-0472">Membrane</keyword>
<accession>A0A9X6ZZJ3</accession>
<reference evidence="2 3" key="1">
    <citation type="submission" date="2017-09" db="EMBL/GenBank/DDBJ databases">
        <title>Large-scale bioinformatics analysis of Bacillus genomes uncovers conserved roles of natural products in bacterial physiology.</title>
        <authorList>
            <consortium name="Agbiome Team Llc"/>
            <person name="Bleich R.M."/>
            <person name="Grubbs K.J."/>
            <person name="Santa Maria K.C."/>
            <person name="Allen S.E."/>
            <person name="Farag S."/>
            <person name="Shank E.A."/>
            <person name="Bowers A."/>
        </authorList>
    </citation>
    <scope>NUCLEOTIDE SEQUENCE [LARGE SCALE GENOMIC DNA]</scope>
    <source>
        <strain evidence="2 3">AFS083741</strain>
    </source>
</reference>